<dbReference type="EMBL" id="DXET01000068">
    <property type="protein sequence ID" value="HIX80858.1"/>
    <property type="molecule type" value="Genomic_DNA"/>
</dbReference>
<sequence length="131" mass="14707">MKKNKKIWYIGYLVSLIIIIVIAFTDLDTNIDIALSLLFSAIIGVSLSKLLHQKMANYDLDYRRNVSDERLVTIKEKSGNIVNVINIVLLALAMILFIGLGYQIPTIVTAVILAIQPIMLIIISSVFEKKM</sequence>
<organism evidence="2 3">
    <name type="scientific">Candidatus Erysipelatoclostridium merdavium</name>
    <dbReference type="NCBI Taxonomy" id="2838566"/>
    <lineage>
        <taxon>Bacteria</taxon>
        <taxon>Bacillati</taxon>
        <taxon>Bacillota</taxon>
        <taxon>Erysipelotrichia</taxon>
        <taxon>Erysipelotrichales</taxon>
        <taxon>Erysipelotrichales incertae sedis</taxon>
    </lineage>
</organism>
<feature type="transmembrane region" description="Helical" evidence="1">
    <location>
        <begin position="80"/>
        <end position="101"/>
    </location>
</feature>
<dbReference type="AlphaFoldDB" id="A0A9D1XK00"/>
<gene>
    <name evidence="2" type="ORF">H9980_02660</name>
</gene>
<dbReference type="Pfam" id="PF09946">
    <property type="entry name" value="DUF2178"/>
    <property type="match status" value="1"/>
</dbReference>
<evidence type="ECO:0000256" key="1">
    <source>
        <dbReference type="SAM" id="Phobius"/>
    </source>
</evidence>
<dbReference type="InterPro" id="IPR019235">
    <property type="entry name" value="DUF2178_TM"/>
</dbReference>
<evidence type="ECO:0000313" key="3">
    <source>
        <dbReference type="Proteomes" id="UP000886724"/>
    </source>
</evidence>
<evidence type="ECO:0000313" key="2">
    <source>
        <dbReference type="EMBL" id="HIX80858.1"/>
    </source>
</evidence>
<keyword evidence="1" id="KW-1133">Transmembrane helix</keyword>
<name>A0A9D1XK00_9FIRM</name>
<reference evidence="2" key="1">
    <citation type="journal article" date="2021" name="PeerJ">
        <title>Extensive microbial diversity within the chicken gut microbiome revealed by metagenomics and culture.</title>
        <authorList>
            <person name="Gilroy R."/>
            <person name="Ravi A."/>
            <person name="Getino M."/>
            <person name="Pursley I."/>
            <person name="Horton D.L."/>
            <person name="Alikhan N.F."/>
            <person name="Baker D."/>
            <person name="Gharbi K."/>
            <person name="Hall N."/>
            <person name="Watson M."/>
            <person name="Adriaenssens E.M."/>
            <person name="Foster-Nyarko E."/>
            <person name="Jarju S."/>
            <person name="Secka A."/>
            <person name="Antonio M."/>
            <person name="Oren A."/>
            <person name="Chaudhuri R.R."/>
            <person name="La Ragione R."/>
            <person name="Hildebrand F."/>
            <person name="Pallen M.J."/>
        </authorList>
    </citation>
    <scope>NUCLEOTIDE SEQUENCE</scope>
    <source>
        <strain evidence="2">ChiGjej1B1-14440</strain>
    </source>
</reference>
<reference evidence="2" key="2">
    <citation type="submission" date="2021-04" db="EMBL/GenBank/DDBJ databases">
        <authorList>
            <person name="Gilroy R."/>
        </authorList>
    </citation>
    <scope>NUCLEOTIDE SEQUENCE</scope>
    <source>
        <strain evidence="2">ChiGjej1B1-14440</strain>
    </source>
</reference>
<protein>
    <submittedName>
        <fullName evidence="2">DUF2178 domain-containing protein</fullName>
    </submittedName>
</protein>
<keyword evidence="1" id="KW-0472">Membrane</keyword>
<keyword evidence="1" id="KW-0812">Transmembrane</keyword>
<feature type="transmembrane region" description="Helical" evidence="1">
    <location>
        <begin position="107"/>
        <end position="127"/>
    </location>
</feature>
<feature type="transmembrane region" description="Helical" evidence="1">
    <location>
        <begin position="31"/>
        <end position="51"/>
    </location>
</feature>
<proteinExistence type="predicted"/>
<dbReference type="Proteomes" id="UP000886724">
    <property type="component" value="Unassembled WGS sequence"/>
</dbReference>
<comment type="caution">
    <text evidence="2">The sequence shown here is derived from an EMBL/GenBank/DDBJ whole genome shotgun (WGS) entry which is preliminary data.</text>
</comment>
<feature type="transmembrane region" description="Helical" evidence="1">
    <location>
        <begin position="7"/>
        <end position="25"/>
    </location>
</feature>
<accession>A0A9D1XK00</accession>